<dbReference type="Proteomes" id="UP001549097">
    <property type="component" value="Unassembled WGS sequence"/>
</dbReference>
<dbReference type="RefSeq" id="WP_198767349.1">
    <property type="nucleotide sequence ID" value="NZ_JAEACF010000001.1"/>
</dbReference>
<comment type="caution">
    <text evidence="1">The sequence shown here is derived from an EMBL/GenBank/DDBJ whole genome shotgun (WGS) entry which is preliminary data.</text>
</comment>
<dbReference type="InterPro" id="IPR022074">
    <property type="entry name" value="DUF3626"/>
</dbReference>
<reference evidence="1 2" key="1">
    <citation type="submission" date="2024-06" db="EMBL/GenBank/DDBJ databases">
        <title>Genomic Encyclopedia of Type Strains, Phase IV (KMG-IV): sequencing the most valuable type-strain genomes for metagenomic binning, comparative biology and taxonomic classification.</title>
        <authorList>
            <person name="Goeker M."/>
        </authorList>
    </citation>
    <scope>NUCLEOTIDE SEQUENCE [LARGE SCALE GENOMIC DNA]</scope>
    <source>
        <strain evidence="1 2">DSM 100124</strain>
    </source>
</reference>
<proteinExistence type="predicted"/>
<keyword evidence="2" id="KW-1185">Reference proteome</keyword>
<accession>A0ABV2LIE9</accession>
<evidence type="ECO:0000313" key="1">
    <source>
        <dbReference type="EMBL" id="MET3728345.1"/>
    </source>
</evidence>
<protein>
    <recommendedName>
        <fullName evidence="3">DUF3626 domain-containing protein</fullName>
    </recommendedName>
</protein>
<organism evidence="1 2">
    <name type="scientific">Fictibacillus halophilus</name>
    <dbReference type="NCBI Taxonomy" id="1610490"/>
    <lineage>
        <taxon>Bacteria</taxon>
        <taxon>Bacillati</taxon>
        <taxon>Bacillota</taxon>
        <taxon>Bacilli</taxon>
        <taxon>Bacillales</taxon>
        <taxon>Fictibacillaceae</taxon>
        <taxon>Fictibacillus</taxon>
    </lineage>
</organism>
<gene>
    <name evidence="1" type="ORF">ABID52_001926</name>
</gene>
<evidence type="ECO:0000313" key="2">
    <source>
        <dbReference type="Proteomes" id="UP001549097"/>
    </source>
</evidence>
<evidence type="ECO:0008006" key="3">
    <source>
        <dbReference type="Google" id="ProtNLM"/>
    </source>
</evidence>
<name>A0ABV2LIE9_9BACL</name>
<dbReference type="EMBL" id="JBEPMP010000001">
    <property type="protein sequence ID" value="MET3728345.1"/>
    <property type="molecule type" value="Genomic_DNA"/>
</dbReference>
<sequence>MKLTQAQQLAIDHIERYAAQHKQDAQATIQHLLKMTNISNDLYHKAVHKLKKHSQIALHFHPDRPNSSMVSIAEALFQEGIYKSQFETLLSNGSVSAYPGGFRDQWEELLFGGAYQIKGTNLNERAKYGALNILNHADGPAPRFGSCYFLLKSEVSNRATFTYLDSHQNPKEKGTLREFDMILAALFEEIFTRDFALGEHNLMLVSLIQHLFHKIEKPFEDPAKKQVYRNLNHYIEAQVHGAVSLKEDVEILVADPSFIETKVGQTLTKLCAKYHIKLYYHAGFQLSVDHIPFDFRGPEMPSLAKRISKDQVIHAHLIGEAVMDLMKNPETWGDRGTQNEILQELKLLWHVLVKYGKPHTKRR</sequence>
<dbReference type="Pfam" id="PF12294">
    <property type="entry name" value="DUF3626"/>
    <property type="match status" value="1"/>
</dbReference>